<evidence type="ECO:0000313" key="1">
    <source>
        <dbReference type="EMBL" id="KAF5932476.1"/>
    </source>
</evidence>
<organism evidence="1 2">
    <name type="scientific">Camellia sinensis</name>
    <name type="common">Tea plant</name>
    <name type="synonym">Thea sinensis</name>
    <dbReference type="NCBI Taxonomy" id="4442"/>
    <lineage>
        <taxon>Eukaryota</taxon>
        <taxon>Viridiplantae</taxon>
        <taxon>Streptophyta</taxon>
        <taxon>Embryophyta</taxon>
        <taxon>Tracheophyta</taxon>
        <taxon>Spermatophyta</taxon>
        <taxon>Magnoliopsida</taxon>
        <taxon>eudicotyledons</taxon>
        <taxon>Gunneridae</taxon>
        <taxon>Pentapetalae</taxon>
        <taxon>asterids</taxon>
        <taxon>Ericales</taxon>
        <taxon>Theaceae</taxon>
        <taxon>Camellia</taxon>
    </lineage>
</organism>
<sequence>MQRDTWHLQPSGLRQNIPCDPLGHMSSLYLATWCSLGTKEKPINKTHFQRFNKRNFGDLGEMLPNLVLPRTFS</sequence>
<comment type="caution">
    <text evidence="1">The sequence shown here is derived from an EMBL/GenBank/DDBJ whole genome shotgun (WGS) entry which is preliminary data.</text>
</comment>
<reference evidence="1 2" key="2">
    <citation type="submission" date="2020-07" db="EMBL/GenBank/DDBJ databases">
        <title>Genome assembly of wild tea tree DASZ reveals pedigree and selection history of tea varieties.</title>
        <authorList>
            <person name="Zhang W."/>
        </authorList>
    </citation>
    <scope>NUCLEOTIDE SEQUENCE [LARGE SCALE GENOMIC DNA]</scope>
    <source>
        <strain evidence="2">cv. G240</strain>
        <tissue evidence="1">Leaf</tissue>
    </source>
</reference>
<accession>A0A7J7FZQ7</accession>
<keyword evidence="2" id="KW-1185">Reference proteome</keyword>
<name>A0A7J7FZQ7_CAMSI</name>
<proteinExistence type="predicted"/>
<protein>
    <submittedName>
        <fullName evidence="1">Uncharacterized protein</fullName>
    </submittedName>
</protein>
<dbReference type="AlphaFoldDB" id="A0A7J7FZQ7"/>
<dbReference type="Proteomes" id="UP000593564">
    <property type="component" value="Unassembled WGS sequence"/>
</dbReference>
<evidence type="ECO:0000313" key="2">
    <source>
        <dbReference type="Proteomes" id="UP000593564"/>
    </source>
</evidence>
<reference evidence="2" key="1">
    <citation type="journal article" date="2020" name="Nat. Commun.">
        <title>Genome assembly of wild tea tree DASZ reveals pedigree and selection history of tea varieties.</title>
        <authorList>
            <person name="Zhang W."/>
            <person name="Zhang Y."/>
            <person name="Qiu H."/>
            <person name="Guo Y."/>
            <person name="Wan H."/>
            <person name="Zhang X."/>
            <person name="Scossa F."/>
            <person name="Alseekh S."/>
            <person name="Zhang Q."/>
            <person name="Wang P."/>
            <person name="Xu L."/>
            <person name="Schmidt M.H."/>
            <person name="Jia X."/>
            <person name="Li D."/>
            <person name="Zhu A."/>
            <person name="Guo F."/>
            <person name="Chen W."/>
            <person name="Ni D."/>
            <person name="Usadel B."/>
            <person name="Fernie A.R."/>
            <person name="Wen W."/>
        </authorList>
    </citation>
    <scope>NUCLEOTIDE SEQUENCE [LARGE SCALE GENOMIC DNA]</scope>
    <source>
        <strain evidence="2">cv. G240</strain>
    </source>
</reference>
<gene>
    <name evidence="1" type="ORF">HYC85_028647</name>
</gene>
<dbReference type="EMBL" id="JACBKZ010000014">
    <property type="protein sequence ID" value="KAF5932476.1"/>
    <property type="molecule type" value="Genomic_DNA"/>
</dbReference>